<dbReference type="RefSeq" id="WP_061460396.1">
    <property type="nucleotide sequence ID" value="NZ_KQ970584.1"/>
</dbReference>
<dbReference type="Proteomes" id="UP000071927">
    <property type="component" value="Unassembled WGS sequence"/>
</dbReference>
<comment type="caution">
    <text evidence="2">The sequence shown here is derived from an EMBL/GenBank/DDBJ whole genome shotgun (WGS) entry which is preliminary data.</text>
</comment>
<organism evidence="2 3">
    <name type="scientific">Streptococcus gallolyticus</name>
    <dbReference type="NCBI Taxonomy" id="315405"/>
    <lineage>
        <taxon>Bacteria</taxon>
        <taxon>Bacillati</taxon>
        <taxon>Bacillota</taxon>
        <taxon>Bacilli</taxon>
        <taxon>Lactobacillales</taxon>
        <taxon>Streptococcaceae</taxon>
        <taxon>Streptococcus</taxon>
    </lineage>
</organism>
<feature type="binding site" evidence="1">
    <location>
        <position position="371"/>
    </location>
    <ligand>
        <name>Zn(2+)</name>
        <dbReference type="ChEBI" id="CHEBI:29105"/>
    </ligand>
</feature>
<dbReference type="AlphaFoldDB" id="A0A139QMH0"/>
<protein>
    <submittedName>
        <fullName evidence="2">Lanthionine biosynthesis protein LanM</fullName>
    </submittedName>
</protein>
<dbReference type="GO" id="GO:0046872">
    <property type="term" value="F:metal ion binding"/>
    <property type="evidence" value="ECO:0007669"/>
    <property type="project" value="UniProtKB-KW"/>
</dbReference>
<feature type="binding site" evidence="1">
    <location>
        <position position="370"/>
    </location>
    <ligand>
        <name>Zn(2+)</name>
        <dbReference type="ChEBI" id="CHEBI:29105"/>
    </ligand>
</feature>
<feature type="binding site" evidence="1">
    <location>
        <position position="325"/>
    </location>
    <ligand>
        <name>Zn(2+)</name>
        <dbReference type="ChEBI" id="CHEBI:29105"/>
    </ligand>
</feature>
<dbReference type="GO" id="GO:0005975">
    <property type="term" value="P:carbohydrate metabolic process"/>
    <property type="evidence" value="ECO:0007669"/>
    <property type="project" value="InterPro"/>
</dbReference>
<dbReference type="PATRIC" id="fig|315405.12.peg.2523"/>
<dbReference type="EMBL" id="LQXV01000426">
    <property type="protein sequence ID" value="KXU03736.1"/>
    <property type="molecule type" value="Genomic_DNA"/>
</dbReference>
<reference evidence="2 3" key="1">
    <citation type="submission" date="2016-01" db="EMBL/GenBank/DDBJ databases">
        <title>Highly variable Streptococcus oralis are common among viridans streptococci isolated from primates.</title>
        <authorList>
            <person name="Denapaite D."/>
            <person name="Rieger M."/>
            <person name="Koendgen S."/>
            <person name="Brueckner R."/>
            <person name="Ochigava I."/>
            <person name="Kappeler P."/>
            <person name="Maetz-Rensing K."/>
            <person name="Leendertz F."/>
            <person name="Hakenbeck R."/>
        </authorList>
    </citation>
    <scope>NUCLEOTIDE SEQUENCE [LARGE SCALE GENOMIC DNA]</scope>
    <source>
        <strain evidence="2 3">DD03</strain>
    </source>
</reference>
<dbReference type="GO" id="GO:0031179">
    <property type="term" value="P:peptide modification"/>
    <property type="evidence" value="ECO:0007669"/>
    <property type="project" value="InterPro"/>
</dbReference>
<keyword evidence="1" id="KW-0479">Metal-binding</keyword>
<dbReference type="InterPro" id="IPR007822">
    <property type="entry name" value="LANC-like"/>
</dbReference>
<sequence length="452" mass="51916">MGSFSDKVNITEKIEKMTLDAMNFTVFLLKIVLSKPYKHWEKTSEKTTRFQSSPIANNYRNLIISNAEKILAEAESNSYLTDSEITWLNIDITETEQWVVSPQDVTLYSGLIGNALCYLYAYSLTQKKHYYLILKKIVTTIENMCSLYRSSNISVFLGEGGLVYLYFNLWLVLKEKKYYIKCFEILRSFEGNSLDNQNLDYISGISGLLVVLCNIYNIEKNSLIYHLIEKISNHLIQQADVKEGKIVWKCDGISSEILNGFSHGQSGIAYALILSGNITKNNIYCKFAMSAIEFENTRILNGNWIDFRNKEHRERLKIPNPVYWCHGASGIGMTRYKEFKLLGLQEFYDNYTMARKTVIEEGAIDSDCLCHGKFGNLDLLMLSNQSNEKSEVISFVMHMIQEAKRNGWKSGVPQNTRIFNLMLGEIGMSYQLLRCASDYKIPSILLLEFPKD</sequence>
<dbReference type="PANTHER" id="PTHR12736">
    <property type="entry name" value="LANC-LIKE PROTEIN"/>
    <property type="match status" value="1"/>
</dbReference>
<dbReference type="PANTHER" id="PTHR12736:SF7">
    <property type="entry name" value="LANC-LIKE PROTEIN 3"/>
    <property type="match status" value="1"/>
</dbReference>
<dbReference type="SUPFAM" id="SSF158745">
    <property type="entry name" value="LanC-like"/>
    <property type="match status" value="1"/>
</dbReference>
<dbReference type="InterPro" id="IPR012341">
    <property type="entry name" value="6hp_glycosidase-like_sf"/>
</dbReference>
<gene>
    <name evidence="2" type="ORF">SGADD03_02119</name>
</gene>
<keyword evidence="1" id="KW-0862">Zinc</keyword>
<dbReference type="PRINTS" id="PR01950">
    <property type="entry name" value="LANCSUPER"/>
</dbReference>
<dbReference type="SMART" id="SM01260">
    <property type="entry name" value="LANC_like"/>
    <property type="match status" value="1"/>
</dbReference>
<evidence type="ECO:0000313" key="3">
    <source>
        <dbReference type="Proteomes" id="UP000071927"/>
    </source>
</evidence>
<dbReference type="Pfam" id="PF05147">
    <property type="entry name" value="LANC_like"/>
    <property type="match status" value="1"/>
</dbReference>
<accession>A0A139QMH0</accession>
<dbReference type="GO" id="GO:0005886">
    <property type="term" value="C:plasma membrane"/>
    <property type="evidence" value="ECO:0007669"/>
    <property type="project" value="TreeGrafter"/>
</dbReference>
<name>A0A139QMH0_9STRE</name>
<evidence type="ECO:0000256" key="1">
    <source>
        <dbReference type="PIRSR" id="PIRSR607822-1"/>
    </source>
</evidence>
<dbReference type="Gene3D" id="1.50.10.10">
    <property type="match status" value="1"/>
</dbReference>
<evidence type="ECO:0000313" key="2">
    <source>
        <dbReference type="EMBL" id="KXU03736.1"/>
    </source>
</evidence>
<proteinExistence type="predicted"/>